<dbReference type="GO" id="GO:0000981">
    <property type="term" value="F:DNA-binding transcription factor activity, RNA polymerase II-specific"/>
    <property type="evidence" value="ECO:0007669"/>
    <property type="project" value="TreeGrafter"/>
</dbReference>
<dbReference type="PANTHER" id="PTHR23226">
    <property type="entry name" value="ZINC FINGER AND SCAN DOMAIN-CONTAINING"/>
    <property type="match status" value="1"/>
</dbReference>
<evidence type="ECO:0000256" key="5">
    <source>
        <dbReference type="ARBA" id="ARBA00022833"/>
    </source>
</evidence>
<dbReference type="AlphaFoldDB" id="A0A7L3M4U3"/>
<keyword evidence="6" id="KW-0539">Nucleus</keyword>
<dbReference type="PROSITE" id="PS50157">
    <property type="entry name" value="ZINC_FINGER_C2H2_2"/>
    <property type="match status" value="2"/>
</dbReference>
<dbReference type="GO" id="GO:0008270">
    <property type="term" value="F:zinc ion binding"/>
    <property type="evidence" value="ECO:0007669"/>
    <property type="project" value="UniProtKB-KW"/>
</dbReference>
<feature type="non-terminal residue" evidence="9">
    <location>
        <position position="56"/>
    </location>
</feature>
<dbReference type="InterPro" id="IPR013087">
    <property type="entry name" value="Znf_C2H2_type"/>
</dbReference>
<dbReference type="Gene3D" id="3.30.160.60">
    <property type="entry name" value="Classic Zinc Finger"/>
    <property type="match status" value="3"/>
</dbReference>
<proteinExistence type="predicted"/>
<evidence type="ECO:0000256" key="4">
    <source>
        <dbReference type="ARBA" id="ARBA00022771"/>
    </source>
</evidence>
<keyword evidence="3" id="KW-0677">Repeat</keyword>
<dbReference type="Proteomes" id="UP000582182">
    <property type="component" value="Unassembled WGS sequence"/>
</dbReference>
<dbReference type="InterPro" id="IPR036236">
    <property type="entry name" value="Znf_C2H2_sf"/>
</dbReference>
<keyword evidence="10" id="KW-1185">Reference proteome</keyword>
<dbReference type="SUPFAM" id="SSF57667">
    <property type="entry name" value="beta-beta-alpha zinc fingers"/>
    <property type="match status" value="1"/>
</dbReference>
<comment type="caution">
    <text evidence="9">The sequence shown here is derived from an EMBL/GenBank/DDBJ whole genome shotgun (WGS) entry which is preliminary data.</text>
</comment>
<feature type="domain" description="C2H2-type" evidence="8">
    <location>
        <begin position="21"/>
        <end position="48"/>
    </location>
</feature>
<gene>
    <name evidence="9" type="primary">Znf430</name>
    <name evidence="9" type="ORF">TURVEL_R07323</name>
</gene>
<accession>A0A7L3M4U3</accession>
<evidence type="ECO:0000313" key="9">
    <source>
        <dbReference type="EMBL" id="NXU60038.1"/>
    </source>
</evidence>
<sequence length="56" mass="6683">AFNNKLHLSRHRRLHSQDKPYKCAQCDKSYRQSNSLKLHQLLHTGEKPHRCPECDK</sequence>
<keyword evidence="4 7" id="KW-0863">Zinc-finger</keyword>
<evidence type="ECO:0000256" key="6">
    <source>
        <dbReference type="ARBA" id="ARBA00023242"/>
    </source>
</evidence>
<name>A0A7L3M4U3_9CHAR</name>
<dbReference type="GO" id="GO:0000978">
    <property type="term" value="F:RNA polymerase II cis-regulatory region sequence-specific DNA binding"/>
    <property type="evidence" value="ECO:0007669"/>
    <property type="project" value="TreeGrafter"/>
</dbReference>
<keyword evidence="5" id="KW-0862">Zinc</keyword>
<evidence type="ECO:0000313" key="10">
    <source>
        <dbReference type="Proteomes" id="UP000582182"/>
    </source>
</evidence>
<reference evidence="9 10" key="1">
    <citation type="submission" date="2019-09" db="EMBL/GenBank/DDBJ databases">
        <title>Bird 10,000 Genomes (B10K) Project - Family phase.</title>
        <authorList>
            <person name="Zhang G."/>
        </authorList>
    </citation>
    <scope>NUCLEOTIDE SEQUENCE [LARGE SCALE GENOMIC DNA]</scope>
    <source>
        <strain evidence="9">B10K-DU-029-46</strain>
    </source>
</reference>
<keyword evidence="2" id="KW-0479">Metal-binding</keyword>
<organism evidence="9 10">
    <name type="scientific">Turnix velox</name>
    <name type="common">Little buttonquail</name>
    <dbReference type="NCBI Taxonomy" id="2529409"/>
    <lineage>
        <taxon>Eukaryota</taxon>
        <taxon>Metazoa</taxon>
        <taxon>Chordata</taxon>
        <taxon>Craniata</taxon>
        <taxon>Vertebrata</taxon>
        <taxon>Euteleostomi</taxon>
        <taxon>Archelosauria</taxon>
        <taxon>Archosauria</taxon>
        <taxon>Dinosauria</taxon>
        <taxon>Saurischia</taxon>
        <taxon>Theropoda</taxon>
        <taxon>Coelurosauria</taxon>
        <taxon>Aves</taxon>
        <taxon>Neognathae</taxon>
        <taxon>Neoaves</taxon>
        <taxon>Charadriiformes</taxon>
        <taxon>Turnicidae</taxon>
        <taxon>Turnix</taxon>
    </lineage>
</organism>
<feature type="domain" description="C2H2-type" evidence="8">
    <location>
        <begin position="1"/>
        <end position="20"/>
    </location>
</feature>
<dbReference type="GO" id="GO:0005634">
    <property type="term" value="C:nucleus"/>
    <property type="evidence" value="ECO:0007669"/>
    <property type="project" value="UniProtKB-SubCell"/>
</dbReference>
<dbReference type="PANTHER" id="PTHR23226:SF416">
    <property type="entry name" value="FI01424P"/>
    <property type="match status" value="1"/>
</dbReference>
<dbReference type="PROSITE" id="PS00028">
    <property type="entry name" value="ZINC_FINGER_C2H2_1"/>
    <property type="match status" value="1"/>
</dbReference>
<dbReference type="EMBL" id="VZTY01058764">
    <property type="protein sequence ID" value="NXU60038.1"/>
    <property type="molecule type" value="Genomic_DNA"/>
</dbReference>
<evidence type="ECO:0000256" key="7">
    <source>
        <dbReference type="PROSITE-ProRule" id="PRU00042"/>
    </source>
</evidence>
<dbReference type="OrthoDB" id="6077919at2759"/>
<comment type="subcellular location">
    <subcellularLocation>
        <location evidence="1">Nucleus</location>
    </subcellularLocation>
</comment>
<evidence type="ECO:0000256" key="3">
    <source>
        <dbReference type="ARBA" id="ARBA00022737"/>
    </source>
</evidence>
<evidence type="ECO:0000259" key="8">
    <source>
        <dbReference type="PROSITE" id="PS50157"/>
    </source>
</evidence>
<dbReference type="Pfam" id="PF00096">
    <property type="entry name" value="zf-C2H2"/>
    <property type="match status" value="1"/>
</dbReference>
<evidence type="ECO:0000256" key="1">
    <source>
        <dbReference type="ARBA" id="ARBA00004123"/>
    </source>
</evidence>
<feature type="non-terminal residue" evidence="9">
    <location>
        <position position="1"/>
    </location>
</feature>
<protein>
    <submittedName>
        <fullName evidence="9">ZN430 protein</fullName>
    </submittedName>
</protein>
<dbReference type="FunFam" id="3.30.160.60:FF:002343">
    <property type="entry name" value="Zinc finger protein 33A"/>
    <property type="match status" value="1"/>
</dbReference>
<evidence type="ECO:0000256" key="2">
    <source>
        <dbReference type="ARBA" id="ARBA00022723"/>
    </source>
</evidence>